<keyword evidence="4 7" id="KW-0812">Transmembrane</keyword>
<keyword evidence="3 7" id="KW-1134">Transmembrane beta strand</keyword>
<dbReference type="InterPro" id="IPR039426">
    <property type="entry name" value="TonB-dep_rcpt-like"/>
</dbReference>
<dbReference type="Gene3D" id="2.170.130.10">
    <property type="entry name" value="TonB-dependent receptor, plug domain"/>
    <property type="match status" value="1"/>
</dbReference>
<evidence type="ECO:0000256" key="1">
    <source>
        <dbReference type="ARBA" id="ARBA00004571"/>
    </source>
</evidence>
<evidence type="ECO:0000256" key="2">
    <source>
        <dbReference type="ARBA" id="ARBA00022448"/>
    </source>
</evidence>
<dbReference type="AlphaFoldDB" id="F4MMT2"/>
<evidence type="ECO:0000313" key="12">
    <source>
        <dbReference type="EMBL" id="CBL87445.1"/>
    </source>
</evidence>
<feature type="chain" id="PRO_5003311361" evidence="9">
    <location>
        <begin position="27"/>
        <end position="852"/>
    </location>
</feature>
<feature type="domain" description="TonB-dependent receptor plug" evidence="10">
    <location>
        <begin position="174"/>
        <end position="252"/>
    </location>
</feature>
<evidence type="ECO:0000259" key="11">
    <source>
        <dbReference type="Pfam" id="PF14905"/>
    </source>
</evidence>
<dbReference type="SUPFAM" id="SSF56935">
    <property type="entry name" value="Porins"/>
    <property type="match status" value="1"/>
</dbReference>
<feature type="region of interest" description="Disordered" evidence="8">
    <location>
        <begin position="27"/>
        <end position="46"/>
    </location>
</feature>
<keyword evidence="12" id="KW-0675">Receptor</keyword>
<dbReference type="Pfam" id="PF13620">
    <property type="entry name" value="CarboxypepD_reg"/>
    <property type="match status" value="1"/>
</dbReference>
<evidence type="ECO:0000259" key="10">
    <source>
        <dbReference type="Pfam" id="PF07715"/>
    </source>
</evidence>
<evidence type="ECO:0000256" key="3">
    <source>
        <dbReference type="ARBA" id="ARBA00022452"/>
    </source>
</evidence>
<sequence length="852" mass="94165">MTHFSPTTRIAVTLLLTLLCAAPTLAQSGRSGGGQGRPEDKGPKPKIARVFGSVKDADSGDALPFASVVVKSLRDSMVVDGALTLEDGTFDLREIEIGRHFVEVRFPGYATLKSEAHAFLPRNPESLTWDMGERMLQADITALGEAVVVEQASVMEMKVDRRVFHVGSDLTSRGGNTTELLENIPSVAVDIDGNITLRGSSGVQILIDGRPSGLAGGAREAFLESLPASAVERVELITNPSARFDPDGTAGILNIVLKKNKLEGISGQLQATYGTGDNHDANASLNYRSSALSLSTNLGWNDRMSFMAGETDRTQFWSDDSTSFSSVDRPGDSQRGSLSGSLRAEWRASNAWTVFAGVNANEGIRDGWDSTFTAEQWTGGALNSLNTEALRVEESQKDTRGGDAFAGFERTFGSRDHKWTADVRRSYNTQDGHTDFVDVSLVRGTTTSEVHTFNAQDTQNRRWLAQTDYERPWGEKGKIEAGLKSTWNVDNSGFDYTEADSLFLSDGIYIPVGLDTVAYSFLYDEQIHAAYFTAGHSVGMVGFQAGLRAEQAYTSARLEGEGNLQSEPFDNDYFSLYPSANLFIETDGENTWSASYSRRVNRPRGRQLNPYLDMSDPRNFRTGNPFLLPEYTNSYEVAHQWQRRKTSITSSLFFKDTRDVIRRFTEADTTTGVLLSNFQNLGRQHNEGLELALMLPLGKTGRLNWTASAYRVVNDGSRLESPFSSSGFSWSSRFFATWTLGSDWKLQANSYVRGAAVTAQGRFNGFATLNLAASHDLPGDHWQVTIQAKDVFNTRRWSYATTTPDFTQEVWRQRESRNLYLTLQYKFGKLDERGRRGSGNRGDGGGDDFMMD</sequence>
<evidence type="ECO:0000256" key="7">
    <source>
        <dbReference type="PROSITE-ProRule" id="PRU01360"/>
    </source>
</evidence>
<feature type="region of interest" description="Disordered" evidence="8">
    <location>
        <begin position="319"/>
        <end position="338"/>
    </location>
</feature>
<name>F4MMT2_9BACT</name>
<dbReference type="PROSITE" id="PS52016">
    <property type="entry name" value="TONB_DEPENDENT_REC_3"/>
    <property type="match status" value="1"/>
</dbReference>
<evidence type="ECO:0000256" key="8">
    <source>
        <dbReference type="SAM" id="MobiDB-lite"/>
    </source>
</evidence>
<feature type="signal peptide" evidence="9">
    <location>
        <begin position="1"/>
        <end position="26"/>
    </location>
</feature>
<dbReference type="GO" id="GO:0009279">
    <property type="term" value="C:cell outer membrane"/>
    <property type="evidence" value="ECO:0007669"/>
    <property type="project" value="UniProtKB-SubCell"/>
</dbReference>
<gene>
    <name evidence="12" type="ORF">S18_848_0032</name>
</gene>
<reference evidence="12" key="2">
    <citation type="journal article" date="2012" name="Environ. Microbiol.">
        <title>Genomic content of uncultured Bacteroidetes from contrasting oceanic provinces in the North Atlantic Ocean.</title>
        <authorList>
            <person name="Gomez-Pereira P.R."/>
            <person name="Schuler M."/>
            <person name="Fuchs B.M."/>
            <person name="Bennke C."/>
            <person name="Teeling H."/>
            <person name="Waldmann J."/>
            <person name="Richter M."/>
            <person name="Barbe V."/>
            <person name="Bataille E."/>
            <person name="Glockner F.O."/>
            <person name="Amann R."/>
        </authorList>
    </citation>
    <scope>NUCLEOTIDE SEQUENCE</scope>
</reference>
<evidence type="ECO:0000256" key="4">
    <source>
        <dbReference type="ARBA" id="ARBA00022692"/>
    </source>
</evidence>
<proteinExistence type="inferred from homology"/>
<dbReference type="InterPro" id="IPR037066">
    <property type="entry name" value="Plug_dom_sf"/>
</dbReference>
<feature type="domain" description="Outer membrane protein beta-barrel" evidence="11">
    <location>
        <begin position="410"/>
        <end position="825"/>
    </location>
</feature>
<evidence type="ECO:0000256" key="9">
    <source>
        <dbReference type="SAM" id="SignalP"/>
    </source>
</evidence>
<dbReference type="EMBL" id="FQ032823">
    <property type="protein sequence ID" value="CBL87445.1"/>
    <property type="molecule type" value="Genomic_DNA"/>
</dbReference>
<keyword evidence="6 7" id="KW-0998">Cell outer membrane</keyword>
<dbReference type="PANTHER" id="PTHR40980">
    <property type="entry name" value="PLUG DOMAIN-CONTAINING PROTEIN"/>
    <property type="match status" value="1"/>
</dbReference>
<keyword evidence="9" id="KW-0732">Signal</keyword>
<comment type="similarity">
    <text evidence="7">Belongs to the TonB-dependent receptor family.</text>
</comment>
<keyword evidence="2 7" id="KW-0813">Transport</keyword>
<dbReference type="Pfam" id="PF14905">
    <property type="entry name" value="OMP_b-brl_3"/>
    <property type="match status" value="1"/>
</dbReference>
<reference evidence="12" key="1">
    <citation type="submission" date="2010-05" db="EMBL/GenBank/DDBJ databases">
        <authorList>
            <person name="Genoscope - CEA"/>
        </authorList>
    </citation>
    <scope>NUCLEOTIDE SEQUENCE</scope>
</reference>
<accession>F4MMT2</accession>
<protein>
    <submittedName>
        <fullName evidence="12">TonB-dependent outer membrane receptor</fullName>
    </submittedName>
</protein>
<dbReference type="InterPro" id="IPR041700">
    <property type="entry name" value="OMP_b-brl_3"/>
</dbReference>
<dbReference type="Pfam" id="PF07715">
    <property type="entry name" value="Plug"/>
    <property type="match status" value="1"/>
</dbReference>
<organism evidence="12">
    <name type="scientific">uncultured Flavobacteriia bacterium</name>
    <dbReference type="NCBI Taxonomy" id="212695"/>
    <lineage>
        <taxon>Bacteria</taxon>
        <taxon>Pseudomonadati</taxon>
        <taxon>Bacteroidota</taxon>
        <taxon>Flavobacteriia</taxon>
        <taxon>environmental samples</taxon>
    </lineage>
</organism>
<keyword evidence="5 7" id="KW-0472">Membrane</keyword>
<comment type="subcellular location">
    <subcellularLocation>
        <location evidence="1 7">Cell outer membrane</location>
        <topology evidence="1 7">Multi-pass membrane protein</topology>
    </subcellularLocation>
</comment>
<dbReference type="PANTHER" id="PTHR40980:SF4">
    <property type="entry name" value="TONB-DEPENDENT RECEPTOR-LIKE BETA-BARREL DOMAIN-CONTAINING PROTEIN"/>
    <property type="match status" value="1"/>
</dbReference>
<evidence type="ECO:0000256" key="6">
    <source>
        <dbReference type="ARBA" id="ARBA00023237"/>
    </source>
</evidence>
<dbReference type="InterPro" id="IPR012910">
    <property type="entry name" value="Plug_dom"/>
</dbReference>
<evidence type="ECO:0000256" key="5">
    <source>
        <dbReference type="ARBA" id="ARBA00023136"/>
    </source>
</evidence>
<dbReference type="Gene3D" id="2.40.170.20">
    <property type="entry name" value="TonB-dependent receptor, beta-barrel domain"/>
    <property type="match status" value="1"/>
</dbReference>
<dbReference type="InterPro" id="IPR036942">
    <property type="entry name" value="Beta-barrel_TonB_sf"/>
</dbReference>